<dbReference type="HOGENOM" id="CLU_3293488_0_0_9"/>
<keyword evidence="1" id="KW-0812">Transmembrane</keyword>
<gene>
    <name evidence="2" type="ordered locus">KNP414_04671</name>
</gene>
<organism evidence="2 3">
    <name type="scientific">Paenibacillus mucilaginosus (strain KNP414)</name>
    <dbReference type="NCBI Taxonomy" id="1036673"/>
    <lineage>
        <taxon>Bacteria</taxon>
        <taxon>Bacillati</taxon>
        <taxon>Bacillota</taxon>
        <taxon>Bacilli</taxon>
        <taxon>Bacillales</taxon>
        <taxon>Paenibacillaceae</taxon>
        <taxon>Paenibacillus</taxon>
    </lineage>
</organism>
<keyword evidence="1" id="KW-0472">Membrane</keyword>
<name>F8FE01_PAEMK</name>
<keyword evidence="1" id="KW-1133">Transmembrane helix</keyword>
<reference evidence="3" key="1">
    <citation type="submission" date="2011-06" db="EMBL/GenBank/DDBJ databases">
        <title>Complete genome sequence of Paenibacillus mucilaginosus KNP414.</title>
        <authorList>
            <person name="Wang J."/>
            <person name="Hu S."/>
            <person name="Hu X."/>
            <person name="Zhang B."/>
            <person name="Dong D."/>
            <person name="Zhang S."/>
            <person name="Zhao K."/>
            <person name="Wu D."/>
        </authorList>
    </citation>
    <scope>NUCLEOTIDE SEQUENCE [LARGE SCALE GENOMIC DNA]</scope>
    <source>
        <strain evidence="3">KNP414</strain>
    </source>
</reference>
<evidence type="ECO:0000313" key="3">
    <source>
        <dbReference type="Proteomes" id="UP000006620"/>
    </source>
</evidence>
<dbReference type="Proteomes" id="UP000006620">
    <property type="component" value="Chromosome"/>
</dbReference>
<evidence type="ECO:0000256" key="1">
    <source>
        <dbReference type="SAM" id="Phobius"/>
    </source>
</evidence>
<protein>
    <submittedName>
        <fullName evidence="2">Uncharacterized protein</fullName>
    </submittedName>
</protein>
<feature type="transmembrane region" description="Helical" evidence="1">
    <location>
        <begin position="6"/>
        <end position="24"/>
    </location>
</feature>
<sequence length="40" mass="4412">MSESTGPTGDSAGVFFALPVSFFMRRHRKSKTHLLKTKGT</sequence>
<dbReference type="AlphaFoldDB" id="F8FE01"/>
<reference evidence="2 3" key="2">
    <citation type="journal article" date="2013" name="Genome Announc.">
        <title>Genome Sequence of Growth-Improving Paenibacillus mucilaginosus Strain KNP414.</title>
        <authorList>
            <person name="Lu J.J."/>
            <person name="Wang J.F."/>
            <person name="Hu X.F."/>
        </authorList>
    </citation>
    <scope>NUCLEOTIDE SEQUENCE [LARGE SCALE GENOMIC DNA]</scope>
    <source>
        <strain evidence="2 3">KNP414</strain>
    </source>
</reference>
<accession>F8FE01</accession>
<proteinExistence type="predicted"/>
<dbReference type="EMBL" id="CP002869">
    <property type="protein sequence ID" value="AEI43201.1"/>
    <property type="molecule type" value="Genomic_DNA"/>
</dbReference>
<dbReference type="KEGG" id="pms:KNP414_04671"/>
<evidence type="ECO:0000313" key="2">
    <source>
        <dbReference type="EMBL" id="AEI43201.1"/>
    </source>
</evidence>